<accession>A0A1F7GLK5</accession>
<organism evidence="1 2">
    <name type="scientific">Candidatus Roizmanbacteria bacterium RIFCSPHIGHO2_01_FULL_39_8</name>
    <dbReference type="NCBI Taxonomy" id="1802033"/>
    <lineage>
        <taxon>Bacteria</taxon>
        <taxon>Candidatus Roizmaniibacteriota</taxon>
    </lineage>
</organism>
<name>A0A1F7GLK5_9BACT</name>
<dbReference type="AlphaFoldDB" id="A0A1F7GLK5"/>
<evidence type="ECO:0000313" key="1">
    <source>
        <dbReference type="EMBL" id="OGK19809.1"/>
    </source>
</evidence>
<reference evidence="1 2" key="1">
    <citation type="journal article" date="2016" name="Nat. Commun.">
        <title>Thousands of microbial genomes shed light on interconnected biogeochemical processes in an aquifer system.</title>
        <authorList>
            <person name="Anantharaman K."/>
            <person name="Brown C.T."/>
            <person name="Hug L.A."/>
            <person name="Sharon I."/>
            <person name="Castelle C.J."/>
            <person name="Probst A.J."/>
            <person name="Thomas B.C."/>
            <person name="Singh A."/>
            <person name="Wilkins M.J."/>
            <person name="Karaoz U."/>
            <person name="Brodie E.L."/>
            <person name="Williams K.H."/>
            <person name="Hubbard S.S."/>
            <person name="Banfield J.F."/>
        </authorList>
    </citation>
    <scope>NUCLEOTIDE SEQUENCE [LARGE SCALE GENOMIC DNA]</scope>
</reference>
<protein>
    <submittedName>
        <fullName evidence="1">Uncharacterized protein</fullName>
    </submittedName>
</protein>
<proteinExistence type="predicted"/>
<comment type="caution">
    <text evidence="1">The sequence shown here is derived from an EMBL/GenBank/DDBJ whole genome shotgun (WGS) entry which is preliminary data.</text>
</comment>
<gene>
    <name evidence="1" type="ORF">A2866_03680</name>
</gene>
<evidence type="ECO:0000313" key="2">
    <source>
        <dbReference type="Proteomes" id="UP000177026"/>
    </source>
</evidence>
<sequence>MQQQNLKPAVILDDDRDWATNIARGVRRFGGLPVRYFASIEAFYRQHRITYGDKQGLARALEEYSVVVSDNNFEVPRPERELEADGEIRGADFLIGQVGPALKDIAEENRPIVMCFAPSSMSVLAGYEKEMWNEFGIVSFHKTWETAAVGLSVRIAKEYGVLLSREAVISAICKQDPKEDEYGSPKAEFFFNFRADHTEFEEFSAEGHTQVEGDARPMEWEEIVASLAQRLDTTSELLSNTIDMEVKKRRSELEGRGKHPEKGS</sequence>
<dbReference type="EMBL" id="MFZI01000042">
    <property type="protein sequence ID" value="OGK19809.1"/>
    <property type="molecule type" value="Genomic_DNA"/>
</dbReference>
<dbReference type="Proteomes" id="UP000177026">
    <property type="component" value="Unassembled WGS sequence"/>
</dbReference>